<feature type="domain" description="EamA" evidence="7">
    <location>
        <begin position="160"/>
        <end position="294"/>
    </location>
</feature>
<feature type="transmembrane region" description="Helical" evidence="6">
    <location>
        <begin position="7"/>
        <end position="29"/>
    </location>
</feature>
<sequence length="308" mass="33196">MSQPRSTFAEVGLPFIIFTAIWGSTWIVIRDQLGTVPAQWSVTYRFTIAAVAMAMVARWRGESLNLGRAAILPALFLGFAQFCINFNAVYLAERHITSGVVAIIFALLLIPSTLMAWAFLGHRPSGRFVWSSLVAIAGIVLLFAHEFEQHSVRADEISVGIGLALLGMVSASAANVFQARKEVRRFPLFSMLAWSMAAGAVIDAAIAFFMAGPPVFEDRPGYWLGVLYLALPASVLTFSLYYPVVRKIGPAKAAYSSVLVPIIAMAFSTVLEGYRWTPIAIAGAVLALAGMLGALTRGRNVVVPPDAA</sequence>
<feature type="transmembrane region" description="Helical" evidence="6">
    <location>
        <begin position="71"/>
        <end position="90"/>
    </location>
</feature>
<feature type="transmembrane region" description="Helical" evidence="6">
    <location>
        <begin position="222"/>
        <end position="241"/>
    </location>
</feature>
<dbReference type="InterPro" id="IPR050638">
    <property type="entry name" value="AA-Vitamin_Transporters"/>
</dbReference>
<feature type="transmembrane region" description="Helical" evidence="6">
    <location>
        <begin position="127"/>
        <end position="145"/>
    </location>
</feature>
<gene>
    <name evidence="8" type="ORF">H9L15_07700</name>
</gene>
<accession>A0ABX6SXB6</accession>
<evidence type="ECO:0000256" key="6">
    <source>
        <dbReference type="SAM" id="Phobius"/>
    </source>
</evidence>
<dbReference type="InterPro" id="IPR000620">
    <property type="entry name" value="EamA_dom"/>
</dbReference>
<protein>
    <submittedName>
        <fullName evidence="8">DMT family transporter</fullName>
    </submittedName>
</protein>
<evidence type="ECO:0000256" key="5">
    <source>
        <dbReference type="ARBA" id="ARBA00023136"/>
    </source>
</evidence>
<dbReference type="PANTHER" id="PTHR32322">
    <property type="entry name" value="INNER MEMBRANE TRANSPORTER"/>
    <property type="match status" value="1"/>
</dbReference>
<feature type="transmembrane region" description="Helical" evidence="6">
    <location>
        <begin position="96"/>
        <end position="120"/>
    </location>
</feature>
<dbReference type="SUPFAM" id="SSF103481">
    <property type="entry name" value="Multidrug resistance efflux transporter EmrE"/>
    <property type="match status" value="2"/>
</dbReference>
<name>A0ABX6SXB6_9SPHN</name>
<keyword evidence="3 6" id="KW-0812">Transmembrane</keyword>
<evidence type="ECO:0000256" key="2">
    <source>
        <dbReference type="ARBA" id="ARBA00007362"/>
    </source>
</evidence>
<feature type="transmembrane region" description="Helical" evidence="6">
    <location>
        <begin position="276"/>
        <end position="295"/>
    </location>
</feature>
<comment type="similarity">
    <text evidence="2">Belongs to the EamA transporter family.</text>
</comment>
<evidence type="ECO:0000256" key="4">
    <source>
        <dbReference type="ARBA" id="ARBA00022989"/>
    </source>
</evidence>
<keyword evidence="4 6" id="KW-1133">Transmembrane helix</keyword>
<dbReference type="Proteomes" id="UP000516134">
    <property type="component" value="Chromosome"/>
</dbReference>
<feature type="transmembrane region" description="Helical" evidence="6">
    <location>
        <begin position="157"/>
        <end position="177"/>
    </location>
</feature>
<evidence type="ECO:0000256" key="3">
    <source>
        <dbReference type="ARBA" id="ARBA00022692"/>
    </source>
</evidence>
<comment type="subcellular location">
    <subcellularLocation>
        <location evidence="1">Membrane</location>
        <topology evidence="1">Multi-pass membrane protein</topology>
    </subcellularLocation>
</comment>
<evidence type="ECO:0000313" key="9">
    <source>
        <dbReference type="Proteomes" id="UP000516134"/>
    </source>
</evidence>
<evidence type="ECO:0000259" key="7">
    <source>
        <dbReference type="Pfam" id="PF00892"/>
    </source>
</evidence>
<reference evidence="8 9" key="1">
    <citation type="submission" date="2020-08" db="EMBL/GenBank/DDBJ databases">
        <title>Genome sequence of Sphingomonas daechungensis KACC 18115T.</title>
        <authorList>
            <person name="Hyun D.-W."/>
            <person name="Bae J.-W."/>
        </authorList>
    </citation>
    <scope>NUCLEOTIDE SEQUENCE [LARGE SCALE GENOMIC DNA]</scope>
    <source>
        <strain evidence="8 9">KACC 18115</strain>
    </source>
</reference>
<organism evidence="8 9">
    <name type="scientific">Sphingomonas daechungensis</name>
    <dbReference type="NCBI Taxonomy" id="1176646"/>
    <lineage>
        <taxon>Bacteria</taxon>
        <taxon>Pseudomonadati</taxon>
        <taxon>Pseudomonadota</taxon>
        <taxon>Alphaproteobacteria</taxon>
        <taxon>Sphingomonadales</taxon>
        <taxon>Sphingomonadaceae</taxon>
        <taxon>Sphingomonas</taxon>
    </lineage>
</organism>
<keyword evidence="9" id="KW-1185">Reference proteome</keyword>
<keyword evidence="5 6" id="KW-0472">Membrane</keyword>
<dbReference type="PANTHER" id="PTHR32322:SF2">
    <property type="entry name" value="EAMA DOMAIN-CONTAINING PROTEIN"/>
    <property type="match status" value="1"/>
</dbReference>
<feature type="transmembrane region" description="Helical" evidence="6">
    <location>
        <begin position="189"/>
        <end position="210"/>
    </location>
</feature>
<dbReference type="RefSeq" id="WP_187713692.1">
    <property type="nucleotide sequence ID" value="NZ_BAABJC010000001.1"/>
</dbReference>
<evidence type="ECO:0000313" key="8">
    <source>
        <dbReference type="EMBL" id="QNP42259.1"/>
    </source>
</evidence>
<dbReference type="Pfam" id="PF00892">
    <property type="entry name" value="EamA"/>
    <property type="match status" value="2"/>
</dbReference>
<dbReference type="EMBL" id="CP060780">
    <property type="protein sequence ID" value="QNP42259.1"/>
    <property type="molecule type" value="Genomic_DNA"/>
</dbReference>
<feature type="transmembrane region" description="Helical" evidence="6">
    <location>
        <begin position="41"/>
        <end position="59"/>
    </location>
</feature>
<evidence type="ECO:0000256" key="1">
    <source>
        <dbReference type="ARBA" id="ARBA00004141"/>
    </source>
</evidence>
<feature type="domain" description="EamA" evidence="7">
    <location>
        <begin position="16"/>
        <end position="143"/>
    </location>
</feature>
<dbReference type="InterPro" id="IPR037185">
    <property type="entry name" value="EmrE-like"/>
</dbReference>
<proteinExistence type="inferred from homology"/>
<feature type="transmembrane region" description="Helical" evidence="6">
    <location>
        <begin position="253"/>
        <end position="270"/>
    </location>
</feature>